<proteinExistence type="predicted"/>
<evidence type="ECO:0000313" key="2">
    <source>
        <dbReference type="Proteomes" id="UP001221757"/>
    </source>
</evidence>
<dbReference type="Proteomes" id="UP001221757">
    <property type="component" value="Unassembled WGS sequence"/>
</dbReference>
<protein>
    <submittedName>
        <fullName evidence="1">Uncharacterized protein</fullName>
    </submittedName>
</protein>
<keyword evidence="2" id="KW-1185">Reference proteome</keyword>
<evidence type="ECO:0000313" key="1">
    <source>
        <dbReference type="EMBL" id="KAJ7696478.1"/>
    </source>
</evidence>
<gene>
    <name evidence="1" type="ORF">B0H17DRAFT_399928</name>
</gene>
<sequence length="109" mass="11840">MLRRRLGAAWTSQCLVVGLIQSLFKIIRNDGSGFTAISCIHPAKSCGCSHLPPKAPSVSESLHCALAGYRPELSKAGERLGNKRLCLYVDAARASREPSCDSNGVRYEY</sequence>
<organism evidence="1 2">
    <name type="scientific">Mycena rosella</name>
    <name type="common">Pink bonnet</name>
    <name type="synonym">Agaricus rosellus</name>
    <dbReference type="NCBI Taxonomy" id="1033263"/>
    <lineage>
        <taxon>Eukaryota</taxon>
        <taxon>Fungi</taxon>
        <taxon>Dikarya</taxon>
        <taxon>Basidiomycota</taxon>
        <taxon>Agaricomycotina</taxon>
        <taxon>Agaricomycetes</taxon>
        <taxon>Agaricomycetidae</taxon>
        <taxon>Agaricales</taxon>
        <taxon>Marasmiineae</taxon>
        <taxon>Mycenaceae</taxon>
        <taxon>Mycena</taxon>
    </lineage>
</organism>
<dbReference type="AlphaFoldDB" id="A0AAD7DP76"/>
<reference evidence="1" key="1">
    <citation type="submission" date="2023-03" db="EMBL/GenBank/DDBJ databases">
        <title>Massive genome expansion in bonnet fungi (Mycena s.s.) driven by repeated elements and novel gene families across ecological guilds.</title>
        <authorList>
            <consortium name="Lawrence Berkeley National Laboratory"/>
            <person name="Harder C.B."/>
            <person name="Miyauchi S."/>
            <person name="Viragh M."/>
            <person name="Kuo A."/>
            <person name="Thoen E."/>
            <person name="Andreopoulos B."/>
            <person name="Lu D."/>
            <person name="Skrede I."/>
            <person name="Drula E."/>
            <person name="Henrissat B."/>
            <person name="Morin E."/>
            <person name="Kohler A."/>
            <person name="Barry K."/>
            <person name="LaButti K."/>
            <person name="Morin E."/>
            <person name="Salamov A."/>
            <person name="Lipzen A."/>
            <person name="Mereny Z."/>
            <person name="Hegedus B."/>
            <person name="Baldrian P."/>
            <person name="Stursova M."/>
            <person name="Weitz H."/>
            <person name="Taylor A."/>
            <person name="Grigoriev I.V."/>
            <person name="Nagy L.G."/>
            <person name="Martin F."/>
            <person name="Kauserud H."/>
        </authorList>
    </citation>
    <scope>NUCLEOTIDE SEQUENCE</scope>
    <source>
        <strain evidence="1">CBHHK067</strain>
    </source>
</reference>
<comment type="caution">
    <text evidence="1">The sequence shown here is derived from an EMBL/GenBank/DDBJ whole genome shotgun (WGS) entry which is preliminary data.</text>
</comment>
<accession>A0AAD7DP76</accession>
<dbReference type="EMBL" id="JARKIE010000034">
    <property type="protein sequence ID" value="KAJ7696478.1"/>
    <property type="molecule type" value="Genomic_DNA"/>
</dbReference>
<name>A0AAD7DP76_MYCRO</name>